<dbReference type="Pfam" id="PF02582">
    <property type="entry name" value="DUF155"/>
    <property type="match status" value="1"/>
</dbReference>
<sequence>MNITQWVFPSCTSTLQSQLTSCWSALRHIRKTSLVQSMTNKQQSCKALHTDTRWNYRSSHCYRKGTLTSTSCQAARFHSNIPAMSVRKPPSSIPCSTTISTRWYVRDRDSTNKSHANKILKDVMPLTTRRVVRLKKNKESTSDAKELYDVSAYATSEGYDLEGLSDALCKQGLYSMVKMPTDVVDAMCAEANYRLDDEPREIFFFREGCTVFWNMPVEEREAVLRFIQTHQCDSYDSSLVQQEFEHIDFTYTDHPTRLAGEEIQLERRENGTYGERQLEKYAFSNALALSVKLAIWEASMATFVDSIEYVLQDLKVGRKVRISRAKVLQKTGELFNLRHLVNLSSDLLDTPDFYWDRETLEPLYTRTCNHLAIARRTKVINQKLAHCCDLMDLLRDHLNDKHSSRLEWIIILLILVEVRQLCCHGNRIYDFIVKRPVTPNQLAWLLRSF</sequence>
<evidence type="ECO:0000313" key="3">
    <source>
        <dbReference type="EMBL" id="KAK2172914.1"/>
    </source>
</evidence>
<dbReference type="InterPro" id="IPR051624">
    <property type="entry name" value="RMD1/Sad1-interacting"/>
</dbReference>
<evidence type="ECO:0000313" key="4">
    <source>
        <dbReference type="Proteomes" id="UP001209878"/>
    </source>
</evidence>
<dbReference type="PANTHER" id="PTHR16255:SF1">
    <property type="entry name" value="REQUIRED FOR MEIOTIC NUCLEAR DIVISION PROTEIN 1 HOMOLOG"/>
    <property type="match status" value="1"/>
</dbReference>
<proteinExistence type="inferred from homology"/>
<dbReference type="AlphaFoldDB" id="A0AAD9NMT9"/>
<dbReference type="InterPro" id="IPR003734">
    <property type="entry name" value="DUF155"/>
</dbReference>
<comment type="caution">
    <text evidence="3">The sequence shown here is derived from an EMBL/GenBank/DDBJ whole genome shotgun (WGS) entry which is preliminary data.</text>
</comment>
<evidence type="ECO:0000259" key="2">
    <source>
        <dbReference type="Pfam" id="PF02582"/>
    </source>
</evidence>
<comment type="similarity">
    <text evidence="1">Belongs to the RMD1/sif2 family.</text>
</comment>
<name>A0AAD9NMT9_RIDPI</name>
<gene>
    <name evidence="3" type="ORF">NP493_920g00017</name>
</gene>
<keyword evidence="4" id="KW-1185">Reference proteome</keyword>
<evidence type="ECO:0000256" key="1">
    <source>
        <dbReference type="ARBA" id="ARBA00008306"/>
    </source>
</evidence>
<organism evidence="3 4">
    <name type="scientific">Ridgeia piscesae</name>
    <name type="common">Tubeworm</name>
    <dbReference type="NCBI Taxonomy" id="27915"/>
    <lineage>
        <taxon>Eukaryota</taxon>
        <taxon>Metazoa</taxon>
        <taxon>Spiralia</taxon>
        <taxon>Lophotrochozoa</taxon>
        <taxon>Annelida</taxon>
        <taxon>Polychaeta</taxon>
        <taxon>Sedentaria</taxon>
        <taxon>Canalipalpata</taxon>
        <taxon>Sabellida</taxon>
        <taxon>Siboglinidae</taxon>
        <taxon>Ridgeia</taxon>
    </lineage>
</organism>
<dbReference type="EMBL" id="JAODUO010000919">
    <property type="protein sequence ID" value="KAK2172914.1"/>
    <property type="molecule type" value="Genomic_DNA"/>
</dbReference>
<protein>
    <recommendedName>
        <fullName evidence="2">DUF155 domain-containing protein</fullName>
    </recommendedName>
</protein>
<accession>A0AAD9NMT9</accession>
<dbReference type="Proteomes" id="UP001209878">
    <property type="component" value="Unassembled WGS sequence"/>
</dbReference>
<dbReference type="GO" id="GO:0005739">
    <property type="term" value="C:mitochondrion"/>
    <property type="evidence" value="ECO:0007669"/>
    <property type="project" value="UniProtKB-ARBA"/>
</dbReference>
<dbReference type="PANTHER" id="PTHR16255">
    <property type="entry name" value="REQUIRED FOR MEIOTIC NUCLEAR DIVISION PROTEIN 1 HOMOLOG"/>
    <property type="match status" value="1"/>
</dbReference>
<dbReference type="GO" id="GO:0070131">
    <property type="term" value="P:positive regulation of mitochondrial translation"/>
    <property type="evidence" value="ECO:0007669"/>
    <property type="project" value="TreeGrafter"/>
</dbReference>
<feature type="domain" description="DUF155" evidence="2">
    <location>
        <begin position="202"/>
        <end position="381"/>
    </location>
</feature>
<reference evidence="3" key="1">
    <citation type="journal article" date="2023" name="Mol. Biol. Evol.">
        <title>Third-Generation Sequencing Reveals the Adaptive Role of the Epigenome in Three Deep-Sea Polychaetes.</title>
        <authorList>
            <person name="Perez M."/>
            <person name="Aroh O."/>
            <person name="Sun Y."/>
            <person name="Lan Y."/>
            <person name="Juniper S.K."/>
            <person name="Young C.R."/>
            <person name="Angers B."/>
            <person name="Qian P.Y."/>
        </authorList>
    </citation>
    <scope>NUCLEOTIDE SEQUENCE</scope>
    <source>
        <strain evidence="3">R07B-5</strain>
    </source>
</reference>